<evidence type="ECO:0000313" key="3">
    <source>
        <dbReference type="Proteomes" id="UP000176317"/>
    </source>
</evidence>
<evidence type="ECO:0000313" key="2">
    <source>
        <dbReference type="EMBL" id="OGD86045.1"/>
    </source>
</evidence>
<dbReference type="Gene3D" id="3.90.1150.10">
    <property type="entry name" value="Aspartate Aminotransferase, domain 1"/>
    <property type="match status" value="1"/>
</dbReference>
<comment type="caution">
    <text evidence="2">The sequence shown here is derived from an EMBL/GenBank/DDBJ whole genome shotgun (WGS) entry which is preliminary data.</text>
</comment>
<dbReference type="GO" id="GO:0030170">
    <property type="term" value="F:pyridoxal phosphate binding"/>
    <property type="evidence" value="ECO:0007669"/>
    <property type="project" value="TreeGrafter"/>
</dbReference>
<comment type="similarity">
    <text evidence="1">Belongs to the DegT/DnrJ/EryC1 family.</text>
</comment>
<dbReference type="PANTHER" id="PTHR30244">
    <property type="entry name" value="TRANSAMINASE"/>
    <property type="match status" value="1"/>
</dbReference>
<dbReference type="InterPro" id="IPR015424">
    <property type="entry name" value="PyrdxlP-dep_Trfase"/>
</dbReference>
<dbReference type="InterPro" id="IPR015422">
    <property type="entry name" value="PyrdxlP-dep_Trfase_small"/>
</dbReference>
<name>A0A1F5G2I7_9BACT</name>
<dbReference type="Proteomes" id="UP000176317">
    <property type="component" value="Unassembled WGS sequence"/>
</dbReference>
<sequence>MHKQIRQIGIGNISVNQTMRRYVNKTLETSRLTYGDFTRKFENKIARLHGRKHAIFCSSGTGALHVATQVLKDKYDWENGDEILVPSITFVATANVVLHNNLKPVFVDVEEDYFGIDPKEIEKHISKRTRAIMPAHLFGQSCDMDPIVKIAKKNKLKIVEDSCETMFVQYHKKPVGSMGNISCFSTYATHLITTGVGGFAMTNDTDLAVRIRSYIYHGRNESYLSIDDDNTYNKQKLSKIIKKRFSFRYLGHNFRLTEMEAALGFGQLSTWRRIIRKRQKNAKFLTKKLSRWSKFLKTPKIREDSTHAFMLYPLVIIDKKIKRDELLRHLEINNIETRDLMPLINQPIYKKMFGNIEKKYPVAKCLNKNGFIIGCHQDLERDDLNYIISVFDKFFRKFK</sequence>
<dbReference type="CDD" id="cd00616">
    <property type="entry name" value="AHBA_syn"/>
    <property type="match status" value="1"/>
</dbReference>
<dbReference type="PANTHER" id="PTHR30244:SF34">
    <property type="entry name" value="DTDP-4-AMINO-4,6-DIDEOXYGALACTOSE TRANSAMINASE"/>
    <property type="match status" value="1"/>
</dbReference>
<protein>
    <recommendedName>
        <fullName evidence="4">Aminotransferase DegT</fullName>
    </recommendedName>
</protein>
<dbReference type="Gene3D" id="3.40.640.10">
    <property type="entry name" value="Type I PLP-dependent aspartate aminotransferase-like (Major domain)"/>
    <property type="match status" value="1"/>
</dbReference>
<dbReference type="GO" id="GO:0000271">
    <property type="term" value="P:polysaccharide biosynthetic process"/>
    <property type="evidence" value="ECO:0007669"/>
    <property type="project" value="TreeGrafter"/>
</dbReference>
<dbReference type="EMBL" id="MFAT01000047">
    <property type="protein sequence ID" value="OGD86045.1"/>
    <property type="molecule type" value="Genomic_DNA"/>
</dbReference>
<proteinExistence type="inferred from homology"/>
<dbReference type="InterPro" id="IPR000653">
    <property type="entry name" value="DegT/StrS_aminotransferase"/>
</dbReference>
<evidence type="ECO:0008006" key="4">
    <source>
        <dbReference type="Google" id="ProtNLM"/>
    </source>
</evidence>
<dbReference type="AlphaFoldDB" id="A0A1F5G2I7"/>
<evidence type="ECO:0000256" key="1">
    <source>
        <dbReference type="RuleBase" id="RU004508"/>
    </source>
</evidence>
<dbReference type="GO" id="GO:0008483">
    <property type="term" value="F:transaminase activity"/>
    <property type="evidence" value="ECO:0007669"/>
    <property type="project" value="TreeGrafter"/>
</dbReference>
<dbReference type="SUPFAM" id="SSF53383">
    <property type="entry name" value="PLP-dependent transferases"/>
    <property type="match status" value="1"/>
</dbReference>
<organism evidence="2 3">
    <name type="scientific">Candidatus Curtissbacteria bacterium RBG_13_35_7</name>
    <dbReference type="NCBI Taxonomy" id="1797705"/>
    <lineage>
        <taxon>Bacteria</taxon>
        <taxon>Candidatus Curtissiibacteriota</taxon>
    </lineage>
</organism>
<accession>A0A1F5G2I7</accession>
<dbReference type="InterPro" id="IPR015421">
    <property type="entry name" value="PyrdxlP-dep_Trfase_major"/>
</dbReference>
<reference evidence="2 3" key="1">
    <citation type="journal article" date="2016" name="Nat. Commun.">
        <title>Thousands of microbial genomes shed light on interconnected biogeochemical processes in an aquifer system.</title>
        <authorList>
            <person name="Anantharaman K."/>
            <person name="Brown C.T."/>
            <person name="Hug L.A."/>
            <person name="Sharon I."/>
            <person name="Castelle C.J."/>
            <person name="Probst A.J."/>
            <person name="Thomas B.C."/>
            <person name="Singh A."/>
            <person name="Wilkins M.J."/>
            <person name="Karaoz U."/>
            <person name="Brodie E.L."/>
            <person name="Williams K.H."/>
            <person name="Hubbard S.S."/>
            <person name="Banfield J.F."/>
        </authorList>
    </citation>
    <scope>NUCLEOTIDE SEQUENCE [LARGE SCALE GENOMIC DNA]</scope>
</reference>
<dbReference type="PIRSF" id="PIRSF000390">
    <property type="entry name" value="PLP_StrS"/>
    <property type="match status" value="1"/>
</dbReference>
<keyword evidence="1" id="KW-0663">Pyridoxal phosphate</keyword>
<dbReference type="Pfam" id="PF01041">
    <property type="entry name" value="DegT_DnrJ_EryC1"/>
    <property type="match status" value="1"/>
</dbReference>
<gene>
    <name evidence="2" type="ORF">A2164_02800</name>
</gene>